<dbReference type="InterPro" id="IPR001567">
    <property type="entry name" value="Pept_M3A_M3B_dom"/>
</dbReference>
<evidence type="ECO:0000256" key="1">
    <source>
        <dbReference type="ARBA" id="ARBA00006040"/>
    </source>
</evidence>
<evidence type="ECO:0000256" key="5">
    <source>
        <dbReference type="ARBA" id="ARBA00022833"/>
    </source>
</evidence>
<dbReference type="InterPro" id="IPR024077">
    <property type="entry name" value="Neurolysin/TOP_dom2"/>
</dbReference>
<dbReference type="GO" id="GO:0006508">
    <property type="term" value="P:proteolysis"/>
    <property type="evidence" value="ECO:0007669"/>
    <property type="project" value="UniProtKB-KW"/>
</dbReference>
<evidence type="ECO:0000256" key="3">
    <source>
        <dbReference type="ARBA" id="ARBA00022723"/>
    </source>
</evidence>
<keyword evidence="6 7" id="KW-0482">Metalloprotease</keyword>
<keyword evidence="4 7" id="KW-0378">Hydrolase</keyword>
<sequence>MQTTTTPDPLPLPAADADWAAFVRRRAADNLAAARAGVEQLAGGAPGPATDRDPAEVLARWNDIAIAIDNVAQLGELLAQTHPDEAVRTVAETCQQDADRLATEIGLDPRLYRVLAAVDADALDAAGRRVLERSLRDFRRAGVDQPDEVRDRLRALAEAQVRLGQRFDKNIRDDVRSIRIAPERLDGLPEDYRAAHPADADGQVTITTEYPDYQPFKTFATDAAARRALTVEFLNRAWPANDEVLAELLAVRAEQARLLGYADWADYDAEVKMVGSGSAIAGFIDRVVAEAQQPADRDRQVLLDRLRADDPTATGIDASDNVYYAEVVRRERFDVDATKVRRYFDFPAVRAGLLAVTGRLFGLEYREVPGAGSWHADVTSYDVYTGDQLLGRIHLDLHPRPGKFSHAAMFPLVSGIAGRQLPEGVLLCNFPRGLMEHSQVVTLFHEFGHLVHHVLAGRHDWVRFSGVATEWDFVEAPSQMLEEWAWDPEVLRSFARDETGEPIPTELVTRMRQANDFGKGYLARTQMFYASLSYLLHHEKVDDVTAFSRQLQRRVDAFDPIDGTHFHAGFGHLVGYTSAYYTYMWSLVIAKDMFSAFETGNLFDPEVAGRYRDLVLAAGGSDDAAVLVERFLGRPYTVDAFSAWLAR</sequence>
<keyword evidence="10" id="KW-1185">Reference proteome</keyword>
<evidence type="ECO:0000256" key="7">
    <source>
        <dbReference type="RuleBase" id="RU003435"/>
    </source>
</evidence>
<accession>A0A7R7HWB8</accession>
<keyword evidence="3 7" id="KW-0479">Metal-binding</keyword>
<reference evidence="9 10" key="1">
    <citation type="submission" date="2020-08" db="EMBL/GenBank/DDBJ databases">
        <title>Whole genome shotgun sequence of Actinocatenispora thailandica NBRC 105041.</title>
        <authorList>
            <person name="Komaki H."/>
            <person name="Tamura T."/>
        </authorList>
    </citation>
    <scope>NUCLEOTIDE SEQUENCE [LARGE SCALE GENOMIC DNA]</scope>
    <source>
        <strain evidence="9 10">NBRC 105041</strain>
    </source>
</reference>
<dbReference type="InterPro" id="IPR045090">
    <property type="entry name" value="Pept_M3A_M3B"/>
</dbReference>
<dbReference type="PANTHER" id="PTHR11804:SF84">
    <property type="entry name" value="SACCHAROLYSIN"/>
    <property type="match status" value="1"/>
</dbReference>
<comment type="similarity">
    <text evidence="1 7">Belongs to the peptidase M3 family.</text>
</comment>
<dbReference type="PANTHER" id="PTHR11804">
    <property type="entry name" value="PROTEASE M3 THIMET OLIGOPEPTIDASE-RELATED"/>
    <property type="match status" value="1"/>
</dbReference>
<dbReference type="Gene3D" id="1.10.1370.10">
    <property type="entry name" value="Neurolysin, domain 3"/>
    <property type="match status" value="1"/>
</dbReference>
<comment type="cofactor">
    <cofactor evidence="7">
        <name>Zn(2+)</name>
        <dbReference type="ChEBI" id="CHEBI:29105"/>
    </cofactor>
    <text evidence="7">Binds 1 zinc ion.</text>
</comment>
<dbReference type="InterPro" id="IPR024079">
    <property type="entry name" value="MetalloPept_cat_dom_sf"/>
</dbReference>
<organism evidence="9 10">
    <name type="scientific">Actinocatenispora thailandica</name>
    <dbReference type="NCBI Taxonomy" id="227318"/>
    <lineage>
        <taxon>Bacteria</taxon>
        <taxon>Bacillati</taxon>
        <taxon>Actinomycetota</taxon>
        <taxon>Actinomycetes</taxon>
        <taxon>Micromonosporales</taxon>
        <taxon>Micromonosporaceae</taxon>
        <taxon>Actinocatenispora</taxon>
    </lineage>
</organism>
<evidence type="ECO:0000256" key="4">
    <source>
        <dbReference type="ARBA" id="ARBA00022801"/>
    </source>
</evidence>
<dbReference type="Proteomes" id="UP000611640">
    <property type="component" value="Chromosome"/>
</dbReference>
<dbReference type="SUPFAM" id="SSF55486">
    <property type="entry name" value="Metalloproteases ('zincins'), catalytic domain"/>
    <property type="match status" value="1"/>
</dbReference>
<name>A0A7R7HWB8_9ACTN</name>
<protein>
    <submittedName>
        <fullName evidence="9">Zn-dependent oligopeptidase</fullName>
    </submittedName>
</protein>
<dbReference type="Gene3D" id="3.40.390.10">
    <property type="entry name" value="Collagenase (Catalytic Domain)"/>
    <property type="match status" value="1"/>
</dbReference>
<dbReference type="GO" id="GO:0004222">
    <property type="term" value="F:metalloendopeptidase activity"/>
    <property type="evidence" value="ECO:0007669"/>
    <property type="project" value="InterPro"/>
</dbReference>
<dbReference type="KEGG" id="atl:Athai_24300"/>
<evidence type="ECO:0000313" key="9">
    <source>
        <dbReference type="EMBL" id="BCJ34927.1"/>
    </source>
</evidence>
<dbReference type="GO" id="GO:0006518">
    <property type="term" value="P:peptide metabolic process"/>
    <property type="evidence" value="ECO:0007669"/>
    <property type="project" value="TreeGrafter"/>
</dbReference>
<dbReference type="EMBL" id="AP023355">
    <property type="protein sequence ID" value="BCJ34927.1"/>
    <property type="molecule type" value="Genomic_DNA"/>
</dbReference>
<dbReference type="Pfam" id="PF01432">
    <property type="entry name" value="Peptidase_M3"/>
    <property type="match status" value="1"/>
</dbReference>
<dbReference type="AlphaFoldDB" id="A0A7R7HWB8"/>
<proteinExistence type="inferred from homology"/>
<evidence type="ECO:0000259" key="8">
    <source>
        <dbReference type="Pfam" id="PF01432"/>
    </source>
</evidence>
<keyword evidence="5 7" id="KW-0862">Zinc</keyword>
<dbReference type="Gene3D" id="1.10.1370.40">
    <property type="match status" value="1"/>
</dbReference>
<dbReference type="CDD" id="cd06455">
    <property type="entry name" value="M3A_TOP"/>
    <property type="match status" value="1"/>
</dbReference>
<gene>
    <name evidence="9" type="primary">thoP1</name>
    <name evidence="9" type="ORF">Athai_24300</name>
</gene>
<evidence type="ECO:0000313" key="10">
    <source>
        <dbReference type="Proteomes" id="UP000611640"/>
    </source>
</evidence>
<dbReference type="GO" id="GO:0046872">
    <property type="term" value="F:metal ion binding"/>
    <property type="evidence" value="ECO:0007669"/>
    <property type="project" value="UniProtKB-UniRule"/>
</dbReference>
<evidence type="ECO:0000256" key="2">
    <source>
        <dbReference type="ARBA" id="ARBA00022670"/>
    </source>
</evidence>
<evidence type="ECO:0000256" key="6">
    <source>
        <dbReference type="ARBA" id="ARBA00023049"/>
    </source>
</evidence>
<keyword evidence="2 7" id="KW-0645">Protease</keyword>
<feature type="domain" description="Peptidase M3A/M3B catalytic" evidence="8">
    <location>
        <begin position="221"/>
        <end position="642"/>
    </location>
</feature>
<dbReference type="RefSeq" id="WP_203961582.1">
    <property type="nucleotide sequence ID" value="NZ_AP023355.1"/>
</dbReference>